<feature type="compositionally biased region" description="Low complexity" evidence="1">
    <location>
        <begin position="197"/>
        <end position="290"/>
    </location>
</feature>
<dbReference type="GO" id="GO:0003899">
    <property type="term" value="F:DNA-directed RNA polymerase activity"/>
    <property type="evidence" value="ECO:0007669"/>
    <property type="project" value="UniProtKB-EC"/>
</dbReference>
<feature type="compositionally biased region" description="Polar residues" evidence="1">
    <location>
        <begin position="15"/>
        <end position="34"/>
    </location>
</feature>
<evidence type="ECO:0000313" key="2">
    <source>
        <dbReference type="EMBL" id="ODP29156.1"/>
    </source>
</evidence>
<protein>
    <submittedName>
        <fullName evidence="2">DNA-directed RNA polymerase</fullName>
        <ecNumber evidence="2">2.7.7.6</ecNumber>
    </submittedName>
</protein>
<reference evidence="2 3" key="1">
    <citation type="submission" date="2016-08" db="EMBL/GenBank/DDBJ databases">
        <title>Genome sequencing of Paenibacillus sp. TI45-13ar, isolated from Korean traditional nuruk.</title>
        <authorList>
            <person name="Kim S.-J."/>
        </authorList>
    </citation>
    <scope>NUCLEOTIDE SEQUENCE [LARGE SCALE GENOMIC DNA]</scope>
    <source>
        <strain evidence="2 3">TI45-13ar</strain>
    </source>
</reference>
<dbReference type="EMBL" id="MDER01000031">
    <property type="protein sequence ID" value="ODP29156.1"/>
    <property type="molecule type" value="Genomic_DNA"/>
</dbReference>
<accession>A0A1E3L5Z0</accession>
<sequence length="301" mass="32199">MNISSSTGYAGASNPGYNASASQDSVNKPSGSLSKTDHDVKTTALPTSEKSLQEQQLEETKQYKKEDQQKELKKQEADQFFEKQQKKQEEINKMAYEMLANQGIAQIGIDNQLALNKDNYEDTVKHLVAKGFQIETDEQKLTISSQLHQLKLEISKESYNQYVKTVYGKEIAEAYTDIEDSPAPVYPENSVAETKATSTPSEPSHSSPSPTTQTEHSTSQSTSSTTTNSTVTPDPASSSDPTPVTNNNNSSTTGTTNSSNNSHSSTSANGSSGSHTTSSGPSSSTNNGNTIGAILPGGLVK</sequence>
<comment type="caution">
    <text evidence="2">The sequence shown here is derived from an EMBL/GenBank/DDBJ whole genome shotgun (WGS) entry which is preliminary data.</text>
</comment>
<name>A0A1E3L5Z0_9BACL</name>
<feature type="compositionally biased region" description="Basic and acidic residues" evidence="1">
    <location>
        <begin position="58"/>
        <end position="85"/>
    </location>
</feature>
<feature type="region of interest" description="Disordered" evidence="1">
    <location>
        <begin position="1"/>
        <end position="85"/>
    </location>
</feature>
<keyword evidence="2" id="KW-0804">Transcription</keyword>
<dbReference type="STRING" id="1886670.PTI45_01165"/>
<keyword evidence="3" id="KW-1185">Reference proteome</keyword>
<dbReference type="RefSeq" id="WP_069326618.1">
    <property type="nucleotide sequence ID" value="NZ_MDER01000031.1"/>
</dbReference>
<keyword evidence="2" id="KW-0548">Nucleotidyltransferase</keyword>
<feature type="region of interest" description="Disordered" evidence="1">
    <location>
        <begin position="180"/>
        <end position="301"/>
    </location>
</feature>
<keyword evidence="2" id="KW-0808">Transferase</keyword>
<evidence type="ECO:0000256" key="1">
    <source>
        <dbReference type="SAM" id="MobiDB-lite"/>
    </source>
</evidence>
<dbReference type="Proteomes" id="UP000094578">
    <property type="component" value="Unassembled WGS sequence"/>
</dbReference>
<dbReference type="EC" id="2.7.7.6" evidence="2"/>
<gene>
    <name evidence="2" type="primary">rpb1</name>
    <name evidence="2" type="ORF">PTI45_01165</name>
</gene>
<organism evidence="2 3">
    <name type="scientific">Paenibacillus nuruki</name>
    <dbReference type="NCBI Taxonomy" id="1886670"/>
    <lineage>
        <taxon>Bacteria</taxon>
        <taxon>Bacillati</taxon>
        <taxon>Bacillota</taxon>
        <taxon>Bacilli</taxon>
        <taxon>Bacillales</taxon>
        <taxon>Paenibacillaceae</taxon>
        <taxon>Paenibacillus</taxon>
    </lineage>
</organism>
<evidence type="ECO:0000313" key="3">
    <source>
        <dbReference type="Proteomes" id="UP000094578"/>
    </source>
</evidence>
<proteinExistence type="predicted"/>
<keyword evidence="2" id="KW-0240">DNA-directed RNA polymerase</keyword>
<dbReference type="AlphaFoldDB" id="A0A1E3L5Z0"/>
<dbReference type="GO" id="GO:0000428">
    <property type="term" value="C:DNA-directed RNA polymerase complex"/>
    <property type="evidence" value="ECO:0007669"/>
    <property type="project" value="UniProtKB-KW"/>
</dbReference>